<keyword evidence="1" id="KW-0732">Signal</keyword>
<proteinExistence type="predicted"/>
<dbReference type="InterPro" id="IPR012669">
    <property type="entry name" value="Pectate_lyase"/>
</dbReference>
<accession>A0ABT0U6J5</accession>
<reference evidence="2 3" key="1">
    <citation type="journal article" date="2022" name="Syst. Appl. Microbiol.">
        <title>Rhodopirellula aestuarii sp. nov., a novel member of the genus Rhodopirellula isolated from brackish sediments collected in the Tagus River estuary, Portugal.</title>
        <authorList>
            <person name="Vitorino I.R."/>
            <person name="Klimek D."/>
            <person name="Calusinska M."/>
            <person name="Lobo-da-Cunha A."/>
            <person name="Vasconcelos V."/>
            <person name="Lage O.M."/>
        </authorList>
    </citation>
    <scope>NUCLEOTIDE SEQUENCE [LARGE SCALE GENOMIC DNA]</scope>
    <source>
        <strain evidence="2 3">ICT_H3.1</strain>
    </source>
</reference>
<dbReference type="RefSeq" id="WP_250929928.1">
    <property type="nucleotide sequence ID" value="NZ_JAMQBK010000043.1"/>
</dbReference>
<organism evidence="2 3">
    <name type="scientific">Aporhodopirellula aestuarii</name>
    <dbReference type="NCBI Taxonomy" id="2950107"/>
    <lineage>
        <taxon>Bacteria</taxon>
        <taxon>Pseudomonadati</taxon>
        <taxon>Planctomycetota</taxon>
        <taxon>Planctomycetia</taxon>
        <taxon>Pirellulales</taxon>
        <taxon>Pirellulaceae</taxon>
        <taxon>Aporhodopirellula</taxon>
    </lineage>
</organism>
<comment type="caution">
    <text evidence="2">The sequence shown here is derived from an EMBL/GenBank/DDBJ whole genome shotgun (WGS) entry which is preliminary data.</text>
</comment>
<feature type="chain" id="PRO_5045602168" evidence="1">
    <location>
        <begin position="26"/>
        <end position="477"/>
    </location>
</feature>
<sequence>MSQPILIRFVIWASLGVAISAPAQADLRDDALAAAKKATSFLVDHVSTEGGYLWAYSADLKTREGEGVVNTETIWVQPPGTPSVGEAFVKLYQATGDQQFLVAARKAAESLRRGQMRSGGWQAMVEFEPDRRRRWAYRIDKLSNKAKDQSSLDDDKTQSALRFLIELDRSLEFGDPTIHEMALYGLDKLIRRGQFSGGGFPQVWTDRRSQDLDTPFLRANYPSDWPREYPGHNEYWYRYTLNDHLARDVMKLLLLAHQAYGDDTYHASAIKLADSLLAAQMPNPQPAWAQQYNSQMQPIWARKFEPPAITTSESFGVIETLMMVYRETGNPKYLATIPRALDYLESCELPDGQVARFYELQTNRPLYFTTDYKLTYDDSDVPTHYGFKLPSQVGKLRKQYERVSQLTAKQLAERGRASRPPSVKVVQTIIDQLDNRGAWLSENELRYSKVSGPSIEMSIAVKHLKTLAEYLANTSPK</sequence>
<dbReference type="Gene3D" id="1.50.10.20">
    <property type="match status" value="1"/>
</dbReference>
<dbReference type="GO" id="GO:0016829">
    <property type="term" value="F:lyase activity"/>
    <property type="evidence" value="ECO:0007669"/>
    <property type="project" value="UniProtKB-KW"/>
</dbReference>
<keyword evidence="2" id="KW-0456">Lyase</keyword>
<name>A0ABT0U6J5_9BACT</name>
<protein>
    <submittedName>
        <fullName evidence="2">Pectate lyase</fullName>
    </submittedName>
</protein>
<dbReference type="Proteomes" id="UP001202961">
    <property type="component" value="Unassembled WGS sequence"/>
</dbReference>
<dbReference type="EMBL" id="JAMQBK010000043">
    <property type="protein sequence ID" value="MCM2372294.1"/>
    <property type="molecule type" value="Genomic_DNA"/>
</dbReference>
<feature type="signal peptide" evidence="1">
    <location>
        <begin position="1"/>
        <end position="25"/>
    </location>
</feature>
<evidence type="ECO:0000256" key="1">
    <source>
        <dbReference type="SAM" id="SignalP"/>
    </source>
</evidence>
<evidence type="ECO:0000313" key="2">
    <source>
        <dbReference type="EMBL" id="MCM2372294.1"/>
    </source>
</evidence>
<evidence type="ECO:0000313" key="3">
    <source>
        <dbReference type="Proteomes" id="UP001202961"/>
    </source>
</evidence>
<dbReference type="Pfam" id="PF09492">
    <property type="entry name" value="Pec_lyase"/>
    <property type="match status" value="1"/>
</dbReference>
<gene>
    <name evidence="2" type="ORF">NB063_16935</name>
</gene>
<keyword evidence="3" id="KW-1185">Reference proteome</keyword>
<dbReference type="SUPFAM" id="SSF81853">
    <property type="entry name" value="Family 10 polysaccharide lyase"/>
    <property type="match status" value="1"/>
</dbReference>